<evidence type="ECO:0000313" key="3">
    <source>
        <dbReference type="Proteomes" id="UP001201980"/>
    </source>
</evidence>
<organism evidence="2 3">
    <name type="scientific">Zalerion maritima</name>
    <dbReference type="NCBI Taxonomy" id="339359"/>
    <lineage>
        <taxon>Eukaryota</taxon>
        <taxon>Fungi</taxon>
        <taxon>Dikarya</taxon>
        <taxon>Ascomycota</taxon>
        <taxon>Pezizomycotina</taxon>
        <taxon>Sordariomycetes</taxon>
        <taxon>Lulworthiomycetidae</taxon>
        <taxon>Lulworthiales</taxon>
        <taxon>Lulworthiaceae</taxon>
        <taxon>Zalerion</taxon>
    </lineage>
</organism>
<name>A0AAD5WSN8_9PEZI</name>
<dbReference type="PANTHER" id="PTHR39460">
    <property type="entry name" value="EXPRESSED PROTEIN"/>
    <property type="match status" value="1"/>
</dbReference>
<dbReference type="Pfam" id="PF24855">
    <property type="entry name" value="DUF7729"/>
    <property type="match status" value="1"/>
</dbReference>
<dbReference type="Proteomes" id="UP001201980">
    <property type="component" value="Unassembled WGS sequence"/>
</dbReference>
<dbReference type="PANTHER" id="PTHR39460:SF1">
    <property type="entry name" value="C6 TRANSCRIPTION FACTOR"/>
    <property type="match status" value="1"/>
</dbReference>
<accession>A0AAD5WSN8</accession>
<feature type="domain" description="DUF7729" evidence="1">
    <location>
        <begin position="120"/>
        <end position="330"/>
    </location>
</feature>
<dbReference type="AlphaFoldDB" id="A0AAD5WSN8"/>
<proteinExistence type="predicted"/>
<keyword evidence="3" id="KW-1185">Reference proteome</keyword>
<sequence>MTVSRQHRPRIQHPCRSSQWQVRTISSLLTILTFIALAALPVGAVASVPLEATPVPSKTQSQHTHADQHIVNVKARAEHEELEKYEAQALRKREETSTIEIVLSTEGSTAAATTTVVTSPLPSPFDGNLAANFQGNDGNGACPSFINSFLTNSTFKACYPFSLLVQGSQSFFEAEKSAVAMTQILQVSCNASVSECTLYLEGLAEQLIEDGVCLEDYEMENQVVVQAYNGLRAYQELYSVSCLKDPDKGGYCFTNAVTNYTTPSDTYLYLLPLNLSLPGSASPSCSWCVENTMDIYQSATADRTLPLADLYEDAAILINNVCGPDFVNETLPVATVEDAAATVLSDSTLAVAAVMLAVLFQQLG</sequence>
<dbReference type="InterPro" id="IPR056146">
    <property type="entry name" value="DUF7729"/>
</dbReference>
<comment type="caution">
    <text evidence="2">The sequence shown here is derived from an EMBL/GenBank/DDBJ whole genome shotgun (WGS) entry which is preliminary data.</text>
</comment>
<protein>
    <recommendedName>
        <fullName evidence="1">DUF7729 domain-containing protein</fullName>
    </recommendedName>
</protein>
<evidence type="ECO:0000313" key="2">
    <source>
        <dbReference type="EMBL" id="KAJ2901033.1"/>
    </source>
</evidence>
<reference evidence="2" key="1">
    <citation type="submission" date="2022-07" db="EMBL/GenBank/DDBJ databases">
        <title>Draft genome sequence of Zalerion maritima ATCC 34329, a (micro)plastics degrading marine fungus.</title>
        <authorList>
            <person name="Paco A."/>
            <person name="Goncalves M.F.M."/>
            <person name="Rocha-Santos T.A.P."/>
            <person name="Alves A."/>
        </authorList>
    </citation>
    <scope>NUCLEOTIDE SEQUENCE</scope>
    <source>
        <strain evidence="2">ATCC 34329</strain>
    </source>
</reference>
<gene>
    <name evidence="2" type="ORF">MKZ38_002159</name>
</gene>
<dbReference type="EMBL" id="JAKWBI020000162">
    <property type="protein sequence ID" value="KAJ2901033.1"/>
    <property type="molecule type" value="Genomic_DNA"/>
</dbReference>
<evidence type="ECO:0000259" key="1">
    <source>
        <dbReference type="Pfam" id="PF24855"/>
    </source>
</evidence>